<evidence type="ECO:0000313" key="2">
    <source>
        <dbReference type="Proteomes" id="UP000627292"/>
    </source>
</evidence>
<reference evidence="1" key="2">
    <citation type="submission" date="2020-09" db="EMBL/GenBank/DDBJ databases">
        <authorList>
            <person name="Sun Q."/>
            <person name="Zhou Y."/>
        </authorList>
    </citation>
    <scope>NUCLEOTIDE SEQUENCE</scope>
    <source>
        <strain evidence="1">CGMCC 1.15290</strain>
    </source>
</reference>
<comment type="caution">
    <text evidence="1">The sequence shown here is derived from an EMBL/GenBank/DDBJ whole genome shotgun (WGS) entry which is preliminary data.</text>
</comment>
<protein>
    <submittedName>
        <fullName evidence="1">Uncharacterized protein</fullName>
    </submittedName>
</protein>
<name>A0A917MS12_9BACT</name>
<gene>
    <name evidence="1" type="ORF">GCM10011379_08190</name>
</gene>
<keyword evidence="2" id="KW-1185">Reference proteome</keyword>
<sequence length="129" mass="14327">MFWGITSCQKETDLAASASSQTQENIPTLPSTPTVSYTSYTIPPGAQYCEQEHFEAISTQGIAFTVLFDSSAVYSTKNTSNQADINKLYGFSDNRAHHHSYRLYPYFGGDEYAPHKITVKIREEAAAKS</sequence>
<reference evidence="1" key="1">
    <citation type="journal article" date="2014" name="Int. J. Syst. Evol. Microbiol.">
        <title>Complete genome sequence of Corynebacterium casei LMG S-19264T (=DSM 44701T), isolated from a smear-ripened cheese.</title>
        <authorList>
            <consortium name="US DOE Joint Genome Institute (JGI-PGF)"/>
            <person name="Walter F."/>
            <person name="Albersmeier A."/>
            <person name="Kalinowski J."/>
            <person name="Ruckert C."/>
        </authorList>
    </citation>
    <scope>NUCLEOTIDE SEQUENCE</scope>
    <source>
        <strain evidence="1">CGMCC 1.15290</strain>
    </source>
</reference>
<accession>A0A917MS12</accession>
<dbReference type="Proteomes" id="UP000627292">
    <property type="component" value="Unassembled WGS sequence"/>
</dbReference>
<dbReference type="EMBL" id="BMIB01000001">
    <property type="protein sequence ID" value="GGH60389.1"/>
    <property type="molecule type" value="Genomic_DNA"/>
</dbReference>
<proteinExistence type="predicted"/>
<organism evidence="1 2">
    <name type="scientific">Filimonas zeae</name>
    <dbReference type="NCBI Taxonomy" id="1737353"/>
    <lineage>
        <taxon>Bacteria</taxon>
        <taxon>Pseudomonadati</taxon>
        <taxon>Bacteroidota</taxon>
        <taxon>Chitinophagia</taxon>
        <taxon>Chitinophagales</taxon>
        <taxon>Chitinophagaceae</taxon>
        <taxon>Filimonas</taxon>
    </lineage>
</organism>
<dbReference type="AlphaFoldDB" id="A0A917MS12"/>
<evidence type="ECO:0000313" key="1">
    <source>
        <dbReference type="EMBL" id="GGH60389.1"/>
    </source>
</evidence>